<feature type="region of interest" description="Disordered" evidence="1">
    <location>
        <begin position="33"/>
        <end position="60"/>
    </location>
</feature>
<feature type="region of interest" description="Disordered" evidence="1">
    <location>
        <begin position="394"/>
        <end position="427"/>
    </location>
</feature>
<gene>
    <name evidence="3" type="ORF">BDQ12DRAFT_467407</name>
</gene>
<dbReference type="Pfam" id="PF14494">
    <property type="entry name" value="DUF4436"/>
    <property type="match status" value="1"/>
</dbReference>
<evidence type="ECO:0000313" key="4">
    <source>
        <dbReference type="Proteomes" id="UP000308652"/>
    </source>
</evidence>
<feature type="transmembrane region" description="Helical" evidence="2">
    <location>
        <begin position="295"/>
        <end position="314"/>
    </location>
</feature>
<feature type="transmembrane region" description="Helical" evidence="2">
    <location>
        <begin position="363"/>
        <end position="383"/>
    </location>
</feature>
<evidence type="ECO:0000256" key="1">
    <source>
        <dbReference type="SAM" id="MobiDB-lite"/>
    </source>
</evidence>
<dbReference type="InterPro" id="IPR027948">
    <property type="entry name" value="DUF4436"/>
</dbReference>
<evidence type="ECO:0000313" key="3">
    <source>
        <dbReference type="EMBL" id="TFK40790.1"/>
    </source>
</evidence>
<feature type="transmembrane region" description="Helical" evidence="2">
    <location>
        <begin position="79"/>
        <end position="101"/>
    </location>
</feature>
<dbReference type="Proteomes" id="UP000308652">
    <property type="component" value="Unassembled WGS sequence"/>
</dbReference>
<dbReference type="OrthoDB" id="2117972at2759"/>
<dbReference type="AlphaFoldDB" id="A0A5C3M630"/>
<name>A0A5C3M630_9AGAR</name>
<keyword evidence="2" id="KW-0812">Transmembrane</keyword>
<keyword evidence="2" id="KW-0472">Membrane</keyword>
<reference evidence="3 4" key="1">
    <citation type="journal article" date="2019" name="Nat. Ecol. Evol.">
        <title>Megaphylogeny resolves global patterns of mushroom evolution.</title>
        <authorList>
            <person name="Varga T."/>
            <person name="Krizsan K."/>
            <person name="Foldi C."/>
            <person name="Dima B."/>
            <person name="Sanchez-Garcia M."/>
            <person name="Sanchez-Ramirez S."/>
            <person name="Szollosi G.J."/>
            <person name="Szarkandi J.G."/>
            <person name="Papp V."/>
            <person name="Albert L."/>
            <person name="Andreopoulos W."/>
            <person name="Angelini C."/>
            <person name="Antonin V."/>
            <person name="Barry K.W."/>
            <person name="Bougher N.L."/>
            <person name="Buchanan P."/>
            <person name="Buyck B."/>
            <person name="Bense V."/>
            <person name="Catcheside P."/>
            <person name="Chovatia M."/>
            <person name="Cooper J."/>
            <person name="Damon W."/>
            <person name="Desjardin D."/>
            <person name="Finy P."/>
            <person name="Geml J."/>
            <person name="Haridas S."/>
            <person name="Hughes K."/>
            <person name="Justo A."/>
            <person name="Karasinski D."/>
            <person name="Kautmanova I."/>
            <person name="Kiss B."/>
            <person name="Kocsube S."/>
            <person name="Kotiranta H."/>
            <person name="LaButti K.M."/>
            <person name="Lechner B.E."/>
            <person name="Liimatainen K."/>
            <person name="Lipzen A."/>
            <person name="Lukacs Z."/>
            <person name="Mihaltcheva S."/>
            <person name="Morgado L.N."/>
            <person name="Niskanen T."/>
            <person name="Noordeloos M.E."/>
            <person name="Ohm R.A."/>
            <person name="Ortiz-Santana B."/>
            <person name="Ovrebo C."/>
            <person name="Racz N."/>
            <person name="Riley R."/>
            <person name="Savchenko A."/>
            <person name="Shiryaev A."/>
            <person name="Soop K."/>
            <person name="Spirin V."/>
            <person name="Szebenyi C."/>
            <person name="Tomsovsky M."/>
            <person name="Tulloss R.E."/>
            <person name="Uehling J."/>
            <person name="Grigoriev I.V."/>
            <person name="Vagvolgyi C."/>
            <person name="Papp T."/>
            <person name="Martin F.M."/>
            <person name="Miettinen O."/>
            <person name="Hibbett D.S."/>
            <person name="Nagy L.G."/>
        </authorList>
    </citation>
    <scope>NUCLEOTIDE SEQUENCE [LARGE SCALE GENOMIC DNA]</scope>
    <source>
        <strain evidence="3 4">CBS 166.37</strain>
    </source>
</reference>
<protein>
    <submittedName>
        <fullName evidence="3">Uncharacterized protein</fullName>
    </submittedName>
</protein>
<organism evidence="3 4">
    <name type="scientific">Crucibulum laeve</name>
    <dbReference type="NCBI Taxonomy" id="68775"/>
    <lineage>
        <taxon>Eukaryota</taxon>
        <taxon>Fungi</taxon>
        <taxon>Dikarya</taxon>
        <taxon>Basidiomycota</taxon>
        <taxon>Agaricomycotina</taxon>
        <taxon>Agaricomycetes</taxon>
        <taxon>Agaricomycetidae</taxon>
        <taxon>Agaricales</taxon>
        <taxon>Agaricineae</taxon>
        <taxon>Nidulariaceae</taxon>
        <taxon>Crucibulum</taxon>
    </lineage>
</organism>
<keyword evidence="2" id="KW-1133">Transmembrane helix</keyword>
<sequence length="488" mass="54268">MSSFRIPAFLRPRRSFYRLRSFHLSPEEAAAHVKEATPQVPMGDTTSHSLTRSRETVRPRRLSSLRPANLVIPLRGSTIVTLAIISSLFFIMSISFAFIGADVDEPFFKHTLDDVATNSPGIVLIGESVDVDVDEPSITIRWSILGCGDGFVLAGSEGVHGSNTCGLPSSPLYIFVDNADEPAATYDPSQIPFNRDTGHRRSIQNLVQFDSDHVLDVHEQRLYPFDSYLLASTLRAVSFDNQTVPIRKIATIDITSSFDIETVDMDSYSTFSDGKEQASRDIDMRVNRPNEARCFTLLLFGVSWILTHVTIGHVMLARRLSGMRPILKHLISTGAILVAIPQLRNSMPDAPGLDGALIDCIGFFPQMVITSISVIILLMFLAIREFDLIGQPELPSPPPPLPHNRVTSALSTRSRPPPSPTEKSGSMEIKQYEMYRLMKHLKGQYVFPPVQPSHRLQPSDHSKPAHRRVKTMSKIMEAGEVSHWSDGE</sequence>
<proteinExistence type="predicted"/>
<accession>A0A5C3M630</accession>
<dbReference type="EMBL" id="ML213596">
    <property type="protein sequence ID" value="TFK40790.1"/>
    <property type="molecule type" value="Genomic_DNA"/>
</dbReference>
<keyword evidence="4" id="KW-1185">Reference proteome</keyword>
<dbReference type="STRING" id="68775.A0A5C3M630"/>
<evidence type="ECO:0000256" key="2">
    <source>
        <dbReference type="SAM" id="Phobius"/>
    </source>
</evidence>